<feature type="region of interest" description="Disordered" evidence="1">
    <location>
        <begin position="304"/>
        <end position="385"/>
    </location>
</feature>
<gene>
    <name evidence="2" type="ORF">Hypma_010396</name>
</gene>
<keyword evidence="3" id="KW-1185">Reference proteome</keyword>
<reference evidence="2" key="1">
    <citation type="submission" date="2018-04" db="EMBL/GenBank/DDBJ databases">
        <title>Whole genome sequencing of Hypsizygus marmoreus.</title>
        <authorList>
            <person name="Choi I.-G."/>
            <person name="Min B."/>
            <person name="Kim J.-G."/>
            <person name="Kim S."/>
            <person name="Oh Y.-L."/>
            <person name="Kong W.-S."/>
            <person name="Park H."/>
            <person name="Jeong J."/>
            <person name="Song E.-S."/>
        </authorList>
    </citation>
    <scope>NUCLEOTIDE SEQUENCE [LARGE SCALE GENOMIC DNA]</scope>
    <source>
        <strain evidence="2">51987-8</strain>
    </source>
</reference>
<dbReference type="EMBL" id="LUEZ02000049">
    <property type="protein sequence ID" value="RDB22715.1"/>
    <property type="molecule type" value="Genomic_DNA"/>
</dbReference>
<dbReference type="AlphaFoldDB" id="A0A369JQP7"/>
<accession>A0A369JQP7</accession>
<proteinExistence type="predicted"/>
<organism evidence="2 3">
    <name type="scientific">Hypsizygus marmoreus</name>
    <name type="common">White beech mushroom</name>
    <name type="synonym">Agaricus marmoreus</name>
    <dbReference type="NCBI Taxonomy" id="39966"/>
    <lineage>
        <taxon>Eukaryota</taxon>
        <taxon>Fungi</taxon>
        <taxon>Dikarya</taxon>
        <taxon>Basidiomycota</taxon>
        <taxon>Agaricomycotina</taxon>
        <taxon>Agaricomycetes</taxon>
        <taxon>Agaricomycetidae</taxon>
        <taxon>Agaricales</taxon>
        <taxon>Tricholomatineae</taxon>
        <taxon>Lyophyllaceae</taxon>
        <taxon>Hypsizygus</taxon>
    </lineage>
</organism>
<protein>
    <submittedName>
        <fullName evidence="2">Uncharacterized protein</fullName>
    </submittedName>
</protein>
<evidence type="ECO:0000313" key="3">
    <source>
        <dbReference type="Proteomes" id="UP000076154"/>
    </source>
</evidence>
<feature type="region of interest" description="Disordered" evidence="1">
    <location>
        <begin position="271"/>
        <end position="291"/>
    </location>
</feature>
<sequence length="733" mass="82732">MNSFPSQNAAIFPKRRLSSDLGYPNTKKTRVSDVNIKDFVLEAGKEMIGNPTLFSDGVAISWRTSAPQLQPFNYNPPSAPQRVPNLAANIESGSRSEPIYILDDDEPIQKVILRHPSSSSSRLQRLITPVTVPPRHRKLKIVPDEETPTSVIKLELPALHVIKDESPSPLRDEPDRICRTSQDRVISVRSNNAPPLPLNTSLPFSRRGDVHRWPDNGAMDRTPLSSSFNAERLKSIDSALVFGEIAVPPAYPAERERPLYGALRIDLYEDNSEGELESSPPPPDHELPPAIMAPSEFRHHPAFRQDKITRSPDPLCCSSDSSDESDDWSDVQGSDSNDSDGPEKKVAPRKRRRFPESHAIPQEDRQQVHPPPPPPMQNHSIGSAKDPPLAFLERRLPPTPHGRPRRVLVPQSPNLPIVTISMRADAQFFRREGRDRITSYSLPCDGDYQHVQDAYMIKDTVIVGYSDGPWQVSQISLRTDKRPHWDRLHHRPHHENPRRREGSRGAAFLSCLTPARHQSHAIAFYTGGHDKAIKLWTVRNPMKVETTTVARSETVPYTLASRDRTLLYGTTTKLLTVDIEHTTAKPQTAHFSDVITQIHVHPDSPHISILEVKSLDEQVLIYDHREKQGFDRTADIRFGYRSKGHKFQDSRYFRGSTRESLFARGYQDGCVCIWDYRFRAKPVVKAQLNLGQAIVHTFLTKSEVWQFIVTSVLAMFKDKSITPTTKGTTTASS</sequence>
<name>A0A369JQP7_HYPMA</name>
<dbReference type="OrthoDB" id="1897642at2759"/>
<dbReference type="SUPFAM" id="SSF50978">
    <property type="entry name" value="WD40 repeat-like"/>
    <property type="match status" value="1"/>
</dbReference>
<dbReference type="STRING" id="39966.A0A369JQP7"/>
<dbReference type="InterPro" id="IPR015943">
    <property type="entry name" value="WD40/YVTN_repeat-like_dom_sf"/>
</dbReference>
<dbReference type="InParanoid" id="A0A369JQP7"/>
<evidence type="ECO:0000256" key="1">
    <source>
        <dbReference type="SAM" id="MobiDB-lite"/>
    </source>
</evidence>
<dbReference type="InterPro" id="IPR036322">
    <property type="entry name" value="WD40_repeat_dom_sf"/>
</dbReference>
<evidence type="ECO:0000313" key="2">
    <source>
        <dbReference type="EMBL" id="RDB22715.1"/>
    </source>
</evidence>
<comment type="caution">
    <text evidence="2">The sequence shown here is derived from an EMBL/GenBank/DDBJ whole genome shotgun (WGS) entry which is preliminary data.</text>
</comment>
<dbReference type="Proteomes" id="UP000076154">
    <property type="component" value="Unassembled WGS sequence"/>
</dbReference>
<dbReference type="Gene3D" id="2.130.10.10">
    <property type="entry name" value="YVTN repeat-like/Quinoprotein amine dehydrogenase"/>
    <property type="match status" value="1"/>
</dbReference>